<feature type="domain" description="EXS" evidence="6">
    <location>
        <begin position="242"/>
        <end position="422"/>
    </location>
</feature>
<dbReference type="Proteomes" id="UP001165122">
    <property type="component" value="Unassembled WGS sequence"/>
</dbReference>
<evidence type="ECO:0000256" key="1">
    <source>
        <dbReference type="ARBA" id="ARBA00004141"/>
    </source>
</evidence>
<dbReference type="GO" id="GO:0016020">
    <property type="term" value="C:membrane"/>
    <property type="evidence" value="ECO:0007669"/>
    <property type="project" value="UniProtKB-SubCell"/>
</dbReference>
<dbReference type="PANTHER" id="PTHR10783:SF46">
    <property type="entry name" value="PROTEIN ERD1 HOMOLOG 2"/>
    <property type="match status" value="1"/>
</dbReference>
<feature type="transmembrane region" description="Helical" evidence="5">
    <location>
        <begin position="339"/>
        <end position="362"/>
    </location>
</feature>
<keyword evidence="2 5" id="KW-0812">Transmembrane</keyword>
<accession>A0A9W7FG60</accession>
<sequence length="459" mass="53652">MSSLATSTYKHLQIPLICLLTITLLQNDLHFDYTLKDGSVVEFDLLLQPGFRIFRSQILLLWLTLCTLLCNAYLLSHSISPIKLFTNSSYINPDDDTESSNLEAEPSPNSIEPLNLEIESNPHIEPPTISLSKMLKNSILQTLLSLNIYILSLHSPNSFQPYIPLISLFLNLIIFRFFLKPGFRLIFRTLKSPFIDCTFLDSLTGDILTSMIIILQDVVYTFFYIYTLSTKKVHFDPLSKELTIDIQIYFEFGCIISPLIWRFNQNLRNSFDKKRRWPELGNAFKYFFAGIIGLLALKERNLVWWGGAVLCTFYQLFWDFKYDWNFMLERKVKLIPERFFWGVAIVNVLLRFGWTLSLISFRSEWSRIWLRPIVAILEIMRRGVWAILRIEWEVQKNNMDNDIVGNEEEGKFEKMDVEGAEIEIKGFFRKYEDMEDGEVMRELGLYSLGFVVITSLIAM</sequence>
<dbReference type="AlphaFoldDB" id="A0A9W7FG60"/>
<proteinExistence type="predicted"/>
<evidence type="ECO:0000256" key="5">
    <source>
        <dbReference type="SAM" id="Phobius"/>
    </source>
</evidence>
<comment type="caution">
    <text evidence="7">The sequence shown here is derived from an EMBL/GenBank/DDBJ whole genome shotgun (WGS) entry which is preliminary data.</text>
</comment>
<feature type="transmembrane region" description="Helical" evidence="5">
    <location>
        <begin position="53"/>
        <end position="75"/>
    </location>
</feature>
<dbReference type="GO" id="GO:0005737">
    <property type="term" value="C:cytoplasm"/>
    <property type="evidence" value="ECO:0007669"/>
    <property type="project" value="TreeGrafter"/>
</dbReference>
<organism evidence="7 8">
    <name type="scientific">Triparma laevis f. longispina</name>
    <dbReference type="NCBI Taxonomy" id="1714387"/>
    <lineage>
        <taxon>Eukaryota</taxon>
        <taxon>Sar</taxon>
        <taxon>Stramenopiles</taxon>
        <taxon>Ochrophyta</taxon>
        <taxon>Bolidophyceae</taxon>
        <taxon>Parmales</taxon>
        <taxon>Triparmaceae</taxon>
        <taxon>Triparma</taxon>
    </lineage>
</organism>
<feature type="transmembrane region" description="Helical" evidence="5">
    <location>
        <begin position="276"/>
        <end position="296"/>
    </location>
</feature>
<dbReference type="OrthoDB" id="9970435at2759"/>
<evidence type="ECO:0000256" key="4">
    <source>
        <dbReference type="ARBA" id="ARBA00023136"/>
    </source>
</evidence>
<keyword evidence="4 5" id="KW-0472">Membrane</keyword>
<evidence type="ECO:0000259" key="6">
    <source>
        <dbReference type="PROSITE" id="PS51380"/>
    </source>
</evidence>
<feature type="transmembrane region" description="Helical" evidence="5">
    <location>
        <begin position="199"/>
        <end position="226"/>
    </location>
</feature>
<feature type="transmembrane region" description="Helical" evidence="5">
    <location>
        <begin position="246"/>
        <end position="264"/>
    </location>
</feature>
<dbReference type="EMBL" id="BRXW01000164">
    <property type="protein sequence ID" value="GMI11562.1"/>
    <property type="molecule type" value="Genomic_DNA"/>
</dbReference>
<keyword evidence="3 5" id="KW-1133">Transmembrane helix</keyword>
<dbReference type="Pfam" id="PF03124">
    <property type="entry name" value="EXS"/>
    <property type="match status" value="1"/>
</dbReference>
<evidence type="ECO:0000313" key="7">
    <source>
        <dbReference type="EMBL" id="GMI11562.1"/>
    </source>
</evidence>
<evidence type="ECO:0000256" key="2">
    <source>
        <dbReference type="ARBA" id="ARBA00022692"/>
    </source>
</evidence>
<evidence type="ECO:0000313" key="8">
    <source>
        <dbReference type="Proteomes" id="UP001165122"/>
    </source>
</evidence>
<reference evidence="8" key="1">
    <citation type="journal article" date="2023" name="Commun. Biol.">
        <title>Genome analysis of Parmales, the sister group of diatoms, reveals the evolutionary specialization of diatoms from phago-mixotrophs to photoautotrophs.</title>
        <authorList>
            <person name="Ban H."/>
            <person name="Sato S."/>
            <person name="Yoshikawa S."/>
            <person name="Yamada K."/>
            <person name="Nakamura Y."/>
            <person name="Ichinomiya M."/>
            <person name="Sato N."/>
            <person name="Blanc-Mathieu R."/>
            <person name="Endo H."/>
            <person name="Kuwata A."/>
            <person name="Ogata H."/>
        </authorList>
    </citation>
    <scope>NUCLEOTIDE SEQUENCE [LARGE SCALE GENOMIC DNA]</scope>
    <source>
        <strain evidence="8">NIES 3700</strain>
    </source>
</reference>
<feature type="transmembrane region" description="Helical" evidence="5">
    <location>
        <begin position="302"/>
        <end position="318"/>
    </location>
</feature>
<evidence type="ECO:0000256" key="3">
    <source>
        <dbReference type="ARBA" id="ARBA00022989"/>
    </source>
</evidence>
<protein>
    <recommendedName>
        <fullName evidence="6">EXS domain-containing protein</fullName>
    </recommendedName>
</protein>
<gene>
    <name evidence="7" type="ORF">TrLO_g7496</name>
</gene>
<name>A0A9W7FG60_9STRA</name>
<dbReference type="InterPro" id="IPR004342">
    <property type="entry name" value="EXS_C"/>
</dbReference>
<dbReference type="PANTHER" id="PTHR10783">
    <property type="entry name" value="XENOTROPIC AND POLYTROPIC RETROVIRUS RECEPTOR 1-RELATED"/>
    <property type="match status" value="1"/>
</dbReference>
<comment type="subcellular location">
    <subcellularLocation>
        <location evidence="1">Membrane</location>
        <topology evidence="1">Multi-pass membrane protein</topology>
    </subcellularLocation>
</comment>
<dbReference type="PROSITE" id="PS51380">
    <property type="entry name" value="EXS"/>
    <property type="match status" value="1"/>
</dbReference>
<feature type="transmembrane region" description="Helical" evidence="5">
    <location>
        <begin position="161"/>
        <end position="179"/>
    </location>
</feature>
<keyword evidence="8" id="KW-1185">Reference proteome</keyword>